<gene>
    <name evidence="1" type="ORF">ANACOL_04442</name>
</gene>
<accession>B0PHZ8</accession>
<dbReference type="AlphaFoldDB" id="B0PHZ8"/>
<name>B0PHZ8_9FIRM</name>
<dbReference type="Proteomes" id="UP000003803">
    <property type="component" value="Unassembled WGS sequence"/>
</dbReference>
<proteinExistence type="predicted"/>
<dbReference type="HOGENOM" id="CLU_2679595_0_0_9"/>
<reference evidence="1" key="2">
    <citation type="submission" date="2013-09" db="EMBL/GenBank/DDBJ databases">
        <title>Draft genome sequence of Anaerotruncus colihominis(DSM 17241).</title>
        <authorList>
            <person name="Sudarsanam P."/>
            <person name="Ley R."/>
            <person name="Guruge J."/>
            <person name="Turnbaugh P.J."/>
            <person name="Mahowald M."/>
            <person name="Liep D."/>
            <person name="Gordon J."/>
        </authorList>
    </citation>
    <scope>NUCLEOTIDE SEQUENCE</scope>
    <source>
        <strain evidence="1">DSM 17241</strain>
    </source>
</reference>
<dbReference type="EMBL" id="ABGD02000034">
    <property type="protein sequence ID" value="EDS09116.1"/>
    <property type="molecule type" value="Genomic_DNA"/>
</dbReference>
<sequence length="74" mass="8506">MLYQLLSYHTGLHWASRSLRHFSKRIGRISPKQQTEGIAFAGMTFWKQFAIMELKRRLLNIQPGCGKGENSVLA</sequence>
<protein>
    <submittedName>
        <fullName evidence="1">Uncharacterized protein</fullName>
    </submittedName>
</protein>
<reference evidence="1" key="1">
    <citation type="submission" date="2007-11" db="EMBL/GenBank/DDBJ databases">
        <authorList>
            <person name="Fulton L."/>
            <person name="Clifton S."/>
            <person name="Fulton B."/>
            <person name="Xu J."/>
            <person name="Minx P."/>
            <person name="Pepin K.H."/>
            <person name="Johnson M."/>
            <person name="Thiruvilangam P."/>
            <person name="Bhonagiri V."/>
            <person name="Nash W.E."/>
            <person name="Mardis E.R."/>
            <person name="Wilson R.K."/>
        </authorList>
    </citation>
    <scope>NUCLEOTIDE SEQUENCE [LARGE SCALE GENOMIC DNA]</scope>
    <source>
        <strain evidence="1">DSM 17241</strain>
    </source>
</reference>
<organism evidence="1 2">
    <name type="scientific">Anaerotruncus colihominis DSM 17241</name>
    <dbReference type="NCBI Taxonomy" id="445972"/>
    <lineage>
        <taxon>Bacteria</taxon>
        <taxon>Bacillati</taxon>
        <taxon>Bacillota</taxon>
        <taxon>Clostridia</taxon>
        <taxon>Eubacteriales</taxon>
        <taxon>Oscillospiraceae</taxon>
        <taxon>Anaerotruncus</taxon>
    </lineage>
</organism>
<evidence type="ECO:0000313" key="2">
    <source>
        <dbReference type="Proteomes" id="UP000003803"/>
    </source>
</evidence>
<comment type="caution">
    <text evidence="1">The sequence shown here is derived from an EMBL/GenBank/DDBJ whole genome shotgun (WGS) entry which is preliminary data.</text>
</comment>
<keyword evidence="2" id="KW-1185">Reference proteome</keyword>
<evidence type="ECO:0000313" key="1">
    <source>
        <dbReference type="EMBL" id="EDS09116.1"/>
    </source>
</evidence>